<name>A0A7J4JGH5_9ARCH</name>
<dbReference type="Proteomes" id="UP000564964">
    <property type="component" value="Unassembled WGS sequence"/>
</dbReference>
<evidence type="ECO:0000313" key="1">
    <source>
        <dbReference type="EMBL" id="HIH16414.1"/>
    </source>
</evidence>
<gene>
    <name evidence="1" type="ORF">HA252_03340</name>
</gene>
<organism evidence="1 2">
    <name type="scientific">Candidatus Iainarchaeum sp</name>
    <dbReference type="NCBI Taxonomy" id="3101447"/>
    <lineage>
        <taxon>Archaea</taxon>
        <taxon>Candidatus Iainarchaeota</taxon>
        <taxon>Candidatus Iainarchaeia</taxon>
        <taxon>Candidatus Iainarchaeales</taxon>
        <taxon>Candidatus Iainarchaeaceae</taxon>
        <taxon>Candidatus Iainarchaeum</taxon>
    </lineage>
</organism>
<dbReference type="EMBL" id="DUGH01000081">
    <property type="protein sequence ID" value="HIH16414.1"/>
    <property type="molecule type" value="Genomic_DNA"/>
</dbReference>
<evidence type="ECO:0000313" key="2">
    <source>
        <dbReference type="Proteomes" id="UP000564964"/>
    </source>
</evidence>
<sequence>MLSKDPTTGKYETETDTIELANKGDVDVQSVSVALDSVKCDSSWASIEGLKSFDSIAPGRKEKDTRLLVTAPKQTPKDFIQTCLLLIRYSDAFNPLERKTIQKTFDIRTE</sequence>
<accession>A0A7J4JGH5</accession>
<comment type="caution">
    <text evidence="1">The sequence shown here is derived from an EMBL/GenBank/DDBJ whole genome shotgun (WGS) entry which is preliminary data.</text>
</comment>
<dbReference type="AlphaFoldDB" id="A0A7J4JGH5"/>
<proteinExistence type="predicted"/>
<protein>
    <submittedName>
        <fullName evidence="1">Uncharacterized protein</fullName>
    </submittedName>
</protein>
<reference evidence="2" key="1">
    <citation type="journal article" date="2020" name="bioRxiv">
        <title>A rank-normalized archaeal taxonomy based on genome phylogeny resolves widespread incomplete and uneven classifications.</title>
        <authorList>
            <person name="Rinke C."/>
            <person name="Chuvochina M."/>
            <person name="Mussig A.J."/>
            <person name="Chaumeil P.-A."/>
            <person name="Waite D.W."/>
            <person name="Whitman W.B."/>
            <person name="Parks D.H."/>
            <person name="Hugenholtz P."/>
        </authorList>
    </citation>
    <scope>NUCLEOTIDE SEQUENCE [LARGE SCALE GENOMIC DNA]</scope>
</reference>